<evidence type="ECO:0000256" key="1">
    <source>
        <dbReference type="SAM" id="MobiDB-lite"/>
    </source>
</evidence>
<dbReference type="Pfam" id="PF10082">
    <property type="entry name" value="BBP2_2"/>
    <property type="match status" value="1"/>
</dbReference>
<dbReference type="Proteomes" id="UP000232164">
    <property type="component" value="Unassembled WGS sequence"/>
</dbReference>
<dbReference type="Proteomes" id="UP001060123">
    <property type="component" value="Chromosome"/>
</dbReference>
<gene>
    <name evidence="2" type="ORF">CWR43_20310</name>
    <name evidence="3" type="ORF">N2599_14765</name>
</gene>
<reference evidence="2 4" key="1">
    <citation type="submission" date="2017-11" db="EMBL/GenBank/DDBJ databases">
        <authorList>
            <person name="Han C.G."/>
        </authorList>
    </citation>
    <scope>NUCLEOTIDE SEQUENCE [LARGE SCALE GENOMIC DNA]</scope>
    <source>
        <strain evidence="2 4">HCNT1</strain>
    </source>
</reference>
<feature type="compositionally biased region" description="Basic and acidic residues" evidence="1">
    <location>
        <begin position="126"/>
        <end position="145"/>
    </location>
</feature>
<evidence type="ECO:0000313" key="4">
    <source>
        <dbReference type="Proteomes" id="UP000232164"/>
    </source>
</evidence>
<dbReference type="EMBL" id="CP104143">
    <property type="protein sequence ID" value="UWU13404.1"/>
    <property type="molecule type" value="Genomic_DNA"/>
</dbReference>
<name>A0A2N0D6G9_RHISU</name>
<feature type="compositionally biased region" description="Polar residues" evidence="1">
    <location>
        <begin position="112"/>
        <end position="122"/>
    </location>
</feature>
<sequence length="527" mass="56239">MAKENETSSLTPLRATRFAVSSIVLCAVFLPPGPGFAQSTQSSISSGTSRYSSASSSQSYSGSSNAQQSFPAGNGAVDDSDIANPSNDELISGIPSNSGQQAGTSTTAGATNQDPSDETTGSILDEEIRRLNTREPAVDDRRAPRKLEETLSAQETAGIHVGTFVLRPSVTQSINTETTKDGSTKETRAFLETDAYATLTSDWALHQLLITSQGTWQQNISGSGEEQPAFDIDGDLRLDLHDDTVAHIKGGYRFYREDTDDPDAIADAEQQSDVQEFSAGASVERDFGILRGTAALDLTRTIYSDAVLSNGTRVSLSDRNQTSGTLRTRVGYELSPALIPFIEASIGTTVYDETRDSAGFARSGDSYGVIAGVEIDLGEKLKGEVGLGYETATFDDSRLDSIDTATVDANLLWSPLRGTDVRFDLSTSIQPSTTAGQSGYISHVLTTAITHQLRANLQATVLGGVTLRDYPSGGSSDETVYTASGGLTWNINRYLDFTSTLGYELTTRDVGADSQQWRAGVGLKLKR</sequence>
<feature type="compositionally biased region" description="Low complexity" evidence="1">
    <location>
        <begin position="38"/>
        <end position="69"/>
    </location>
</feature>
<dbReference type="InterPro" id="IPR036709">
    <property type="entry name" value="Autotransporte_beta_dom_sf"/>
</dbReference>
<proteinExistence type="predicted"/>
<evidence type="ECO:0000313" key="3">
    <source>
        <dbReference type="EMBL" id="UWU13404.1"/>
    </source>
</evidence>
<feature type="region of interest" description="Disordered" evidence="1">
    <location>
        <begin position="37"/>
        <end position="145"/>
    </location>
</feature>
<dbReference type="EMBL" id="PIQN01000016">
    <property type="protein sequence ID" value="PKA41701.1"/>
    <property type="molecule type" value="Genomic_DNA"/>
</dbReference>
<feature type="compositionally biased region" description="Low complexity" evidence="1">
    <location>
        <begin position="98"/>
        <end position="111"/>
    </location>
</feature>
<organism evidence="2 4">
    <name type="scientific">Rhizobium sullae</name>
    <name type="common">Rhizobium hedysari</name>
    <dbReference type="NCBI Taxonomy" id="50338"/>
    <lineage>
        <taxon>Bacteria</taxon>
        <taxon>Pseudomonadati</taxon>
        <taxon>Pseudomonadota</taxon>
        <taxon>Alphaproteobacteria</taxon>
        <taxon>Hyphomicrobiales</taxon>
        <taxon>Rhizobiaceae</taxon>
        <taxon>Rhizobium/Agrobacterium group</taxon>
        <taxon>Rhizobium</taxon>
    </lineage>
</organism>
<keyword evidence="5" id="KW-1185">Reference proteome</keyword>
<protein>
    <submittedName>
        <fullName evidence="3">Outer membrane beta-barrel protein</fullName>
    </submittedName>
</protein>
<dbReference type="InterPro" id="IPR018759">
    <property type="entry name" value="BBP2_2"/>
</dbReference>
<evidence type="ECO:0000313" key="2">
    <source>
        <dbReference type="EMBL" id="PKA41701.1"/>
    </source>
</evidence>
<accession>A0A2N0D6G9</accession>
<dbReference type="STRING" id="1041146.GCA_000427985_00749"/>
<feature type="compositionally biased region" description="Polar residues" evidence="1">
    <location>
        <begin position="83"/>
        <end position="97"/>
    </location>
</feature>
<reference evidence="3" key="3">
    <citation type="submission" date="2022-09" db="EMBL/GenBank/DDBJ databases">
        <title>Australian commercial rhizobial inoculants.</title>
        <authorList>
            <person name="Kohlmeier M.G."/>
            <person name="O'Hara G.W."/>
            <person name="Colombi E."/>
            <person name="Ramsay J.P."/>
            <person name="Terpolilli J."/>
        </authorList>
    </citation>
    <scope>NUCLEOTIDE SEQUENCE</scope>
    <source>
        <strain evidence="3">WSM1592</strain>
    </source>
</reference>
<dbReference type="SUPFAM" id="SSF103515">
    <property type="entry name" value="Autotransporter"/>
    <property type="match status" value="1"/>
</dbReference>
<dbReference type="RefSeq" id="WP_027508034.1">
    <property type="nucleotide sequence ID" value="NZ_CP104143.1"/>
</dbReference>
<evidence type="ECO:0000313" key="5">
    <source>
        <dbReference type="Proteomes" id="UP001060123"/>
    </source>
</evidence>
<dbReference type="AlphaFoldDB" id="A0A2N0D6G9"/>
<reference evidence="2 4" key="2">
    <citation type="submission" date="2017-12" db="EMBL/GenBank/DDBJ databases">
        <title>Genome sequence of Rhizobium sullae HCNT1 isolated from Sulla coronaria nodules and featuring peculiar denitrification phenotypes.</title>
        <authorList>
            <person name="De Diego-Diaz B."/>
            <person name="Treu L."/>
            <person name="Campanaro S."/>
            <person name="Da Silva Duarte V."/>
            <person name="Basaglia M."/>
            <person name="Favaro L."/>
            <person name="Casella S."/>
            <person name="Squartini A."/>
        </authorList>
    </citation>
    <scope>NUCLEOTIDE SEQUENCE [LARGE SCALE GENOMIC DNA]</scope>
    <source>
        <strain evidence="2 4">HCNT1</strain>
    </source>
</reference>